<organism evidence="1 2">
    <name type="scientific">Tanacetum coccineum</name>
    <dbReference type="NCBI Taxonomy" id="301880"/>
    <lineage>
        <taxon>Eukaryota</taxon>
        <taxon>Viridiplantae</taxon>
        <taxon>Streptophyta</taxon>
        <taxon>Embryophyta</taxon>
        <taxon>Tracheophyta</taxon>
        <taxon>Spermatophyta</taxon>
        <taxon>Magnoliopsida</taxon>
        <taxon>eudicotyledons</taxon>
        <taxon>Gunneridae</taxon>
        <taxon>Pentapetalae</taxon>
        <taxon>asterids</taxon>
        <taxon>campanulids</taxon>
        <taxon>Asterales</taxon>
        <taxon>Asteraceae</taxon>
        <taxon>Asteroideae</taxon>
        <taxon>Anthemideae</taxon>
        <taxon>Anthemidinae</taxon>
        <taxon>Tanacetum</taxon>
    </lineage>
</organism>
<reference evidence="1" key="2">
    <citation type="submission" date="2022-01" db="EMBL/GenBank/DDBJ databases">
        <authorList>
            <person name="Yamashiro T."/>
            <person name="Shiraishi A."/>
            <person name="Satake H."/>
            <person name="Nakayama K."/>
        </authorList>
    </citation>
    <scope>NUCLEOTIDE SEQUENCE</scope>
</reference>
<evidence type="ECO:0000313" key="1">
    <source>
        <dbReference type="EMBL" id="GJU08217.1"/>
    </source>
</evidence>
<gene>
    <name evidence="1" type="ORF">Tco_1124647</name>
</gene>
<accession>A0ABQ5J6Q5</accession>
<dbReference type="EMBL" id="BQNB010021611">
    <property type="protein sequence ID" value="GJU08217.1"/>
    <property type="molecule type" value="Genomic_DNA"/>
</dbReference>
<proteinExistence type="predicted"/>
<reference evidence="1" key="1">
    <citation type="journal article" date="2022" name="Int. J. Mol. Sci.">
        <title>Draft Genome of Tanacetum Coccineum: Genomic Comparison of Closely Related Tanacetum-Family Plants.</title>
        <authorList>
            <person name="Yamashiro T."/>
            <person name="Shiraishi A."/>
            <person name="Nakayama K."/>
            <person name="Satake H."/>
        </authorList>
    </citation>
    <scope>NUCLEOTIDE SEQUENCE</scope>
</reference>
<dbReference type="Proteomes" id="UP001151760">
    <property type="component" value="Unassembled WGS sequence"/>
</dbReference>
<sequence>MNIYLVTDPMLTISKAVIILSSISNTLVSIVSTRLGSTRKGPIVGPPGCLAAAAANLHTFTPRGWGVVSSNLFRGGVSASGISALRLVDGAGRGIGCSGSGMYHWYMILLAPHGIRYHTLENVVPAPNQLSGAPVRDPQMDIKIVPRSEKKYSNCGIS</sequence>
<comment type="caution">
    <text evidence="1">The sequence shown here is derived from an EMBL/GenBank/DDBJ whole genome shotgun (WGS) entry which is preliminary data.</text>
</comment>
<name>A0ABQ5J6Q5_9ASTR</name>
<keyword evidence="2" id="KW-1185">Reference proteome</keyword>
<protein>
    <submittedName>
        <fullName evidence="1">Uncharacterized protein</fullName>
    </submittedName>
</protein>
<evidence type="ECO:0000313" key="2">
    <source>
        <dbReference type="Proteomes" id="UP001151760"/>
    </source>
</evidence>